<dbReference type="EC" id="2.1.1.-" evidence="1"/>
<reference evidence="1" key="1">
    <citation type="journal article" date="2022" name="Int. J. Syst. Evol. Microbiol.">
        <title>Pseudomonas aegrilactucae sp. nov. and Pseudomonas morbosilactucae sp. nov., pathogens causing bacterial rot of lettuce in Japan.</title>
        <authorList>
            <person name="Sawada H."/>
            <person name="Fujikawa T."/>
            <person name="Satou M."/>
        </authorList>
    </citation>
    <scope>NUCLEOTIDE SEQUENCE</scope>
    <source>
        <strain evidence="1">0166_1</strain>
    </source>
</reference>
<accession>A0A9E7BWC8</accession>
<keyword evidence="1" id="KW-0489">Methyltransferase</keyword>
<proteinExistence type="predicted"/>
<dbReference type="Gene3D" id="3.40.50.150">
    <property type="entry name" value="Vaccinia Virus protein VP39"/>
    <property type="match status" value="1"/>
</dbReference>
<name>A0A9E7BWC8_9ACTN</name>
<gene>
    <name evidence="1" type="primary">cmoM</name>
    <name evidence="1" type="ORF">DSM104329_00130</name>
</gene>
<dbReference type="RefSeq" id="WP_259313459.1">
    <property type="nucleotide sequence ID" value="NZ_CP087164.1"/>
</dbReference>
<sequence length="241" mass="26183">MTLTAAALDDYAREYYLAGDVADLGIEELQQTLSLDAVAAAAGGCDRVLEMGYGTGLTTRELLARGLGLEVLEGSPELARRARAAHPALPVHEGLFEQFVPERPFDAVLALHVLEHVDGPRALLRHAAGWLRPGGRLVVAVPNAESLHRRLAVRMGLQEHLDSLSARDGLVGHRRVYSLARLGDDVRAAGLRVVDEFGWFLKVLPNSMMLGFDEPLLRALFGISEELEPSMLANIAIVAQR</sequence>
<keyword evidence="2" id="KW-1185">Reference proteome</keyword>
<dbReference type="Pfam" id="PF13489">
    <property type="entry name" value="Methyltransf_23"/>
    <property type="match status" value="1"/>
</dbReference>
<evidence type="ECO:0000313" key="2">
    <source>
        <dbReference type="Proteomes" id="UP001162834"/>
    </source>
</evidence>
<dbReference type="GO" id="GO:0032259">
    <property type="term" value="P:methylation"/>
    <property type="evidence" value="ECO:0007669"/>
    <property type="project" value="UniProtKB-KW"/>
</dbReference>
<dbReference type="InterPro" id="IPR029063">
    <property type="entry name" value="SAM-dependent_MTases_sf"/>
</dbReference>
<dbReference type="CDD" id="cd02440">
    <property type="entry name" value="AdoMet_MTases"/>
    <property type="match status" value="1"/>
</dbReference>
<dbReference type="Proteomes" id="UP001162834">
    <property type="component" value="Chromosome"/>
</dbReference>
<organism evidence="1 2">
    <name type="scientific">Capillimicrobium parvum</name>
    <dbReference type="NCBI Taxonomy" id="2884022"/>
    <lineage>
        <taxon>Bacteria</taxon>
        <taxon>Bacillati</taxon>
        <taxon>Actinomycetota</taxon>
        <taxon>Thermoleophilia</taxon>
        <taxon>Solirubrobacterales</taxon>
        <taxon>Capillimicrobiaceae</taxon>
        <taxon>Capillimicrobium</taxon>
    </lineage>
</organism>
<dbReference type="AlphaFoldDB" id="A0A9E7BWC8"/>
<keyword evidence="1" id="KW-0808">Transferase</keyword>
<evidence type="ECO:0000313" key="1">
    <source>
        <dbReference type="EMBL" id="UGS33765.1"/>
    </source>
</evidence>
<dbReference type="EMBL" id="CP087164">
    <property type="protein sequence ID" value="UGS33765.1"/>
    <property type="molecule type" value="Genomic_DNA"/>
</dbReference>
<protein>
    <submittedName>
        <fullName evidence="1">tRNA 5-carboxymethoxyuridine methyltransferase</fullName>
        <ecNumber evidence="1">2.1.1.-</ecNumber>
    </submittedName>
</protein>
<dbReference type="GO" id="GO:0008168">
    <property type="term" value="F:methyltransferase activity"/>
    <property type="evidence" value="ECO:0007669"/>
    <property type="project" value="UniProtKB-KW"/>
</dbReference>
<dbReference type="PANTHER" id="PTHR43861">
    <property type="entry name" value="TRANS-ACONITATE 2-METHYLTRANSFERASE-RELATED"/>
    <property type="match status" value="1"/>
</dbReference>
<dbReference type="SUPFAM" id="SSF53335">
    <property type="entry name" value="S-adenosyl-L-methionine-dependent methyltransferases"/>
    <property type="match status" value="1"/>
</dbReference>
<dbReference type="KEGG" id="sbae:DSM104329_00130"/>